<dbReference type="Gene3D" id="4.10.60.10">
    <property type="entry name" value="Zinc finger, CCHC-type"/>
    <property type="match status" value="1"/>
</dbReference>
<dbReference type="OrthoDB" id="3263285at2759"/>
<evidence type="ECO:0000313" key="4">
    <source>
        <dbReference type="Proteomes" id="UP000518752"/>
    </source>
</evidence>
<evidence type="ECO:0000256" key="1">
    <source>
        <dbReference type="SAM" id="MobiDB-lite"/>
    </source>
</evidence>
<feature type="domain" description="CCHC-type" evidence="2">
    <location>
        <begin position="338"/>
        <end position="354"/>
    </location>
</feature>
<dbReference type="InterPro" id="IPR036428">
    <property type="entry name" value="PCD_sf"/>
</dbReference>
<evidence type="ECO:0000313" key="3">
    <source>
        <dbReference type="EMBL" id="KAF5380217.1"/>
    </source>
</evidence>
<dbReference type="InterPro" id="IPR001878">
    <property type="entry name" value="Znf_CCHC"/>
</dbReference>
<dbReference type="GO" id="GO:0008124">
    <property type="term" value="F:4-alpha-hydroxytetrahydrobiopterin dehydratase activity"/>
    <property type="evidence" value="ECO:0007669"/>
    <property type="project" value="InterPro"/>
</dbReference>
<protein>
    <recommendedName>
        <fullName evidence="2">CCHC-type domain-containing protein</fullName>
    </recommendedName>
</protein>
<feature type="region of interest" description="Disordered" evidence="1">
    <location>
        <begin position="243"/>
        <end position="284"/>
    </location>
</feature>
<feature type="region of interest" description="Disordered" evidence="1">
    <location>
        <begin position="93"/>
        <end position="118"/>
    </location>
</feature>
<dbReference type="GO" id="GO:0008270">
    <property type="term" value="F:zinc ion binding"/>
    <property type="evidence" value="ECO:0007669"/>
    <property type="project" value="InterPro"/>
</dbReference>
<reference evidence="3 4" key="1">
    <citation type="journal article" date="2020" name="ISME J.">
        <title>Uncovering the hidden diversity of litter-decomposition mechanisms in mushroom-forming fungi.</title>
        <authorList>
            <person name="Floudas D."/>
            <person name="Bentzer J."/>
            <person name="Ahren D."/>
            <person name="Johansson T."/>
            <person name="Persson P."/>
            <person name="Tunlid A."/>
        </authorList>
    </citation>
    <scope>NUCLEOTIDE SEQUENCE [LARGE SCALE GENOMIC DNA]</scope>
    <source>
        <strain evidence="3 4">CBS 406.79</strain>
    </source>
</reference>
<proteinExistence type="predicted"/>
<accession>A0A8H5HBE1</accession>
<dbReference type="GO" id="GO:0003676">
    <property type="term" value="F:nucleic acid binding"/>
    <property type="evidence" value="ECO:0007669"/>
    <property type="project" value="InterPro"/>
</dbReference>
<name>A0A8H5HBE1_9AGAR</name>
<comment type="caution">
    <text evidence="3">The sequence shown here is derived from an EMBL/GenBank/DDBJ whole genome shotgun (WGS) entry which is preliminary data.</text>
</comment>
<keyword evidence="4" id="KW-1185">Reference proteome</keyword>
<organism evidence="3 4">
    <name type="scientific">Collybiopsis confluens</name>
    <dbReference type="NCBI Taxonomy" id="2823264"/>
    <lineage>
        <taxon>Eukaryota</taxon>
        <taxon>Fungi</taxon>
        <taxon>Dikarya</taxon>
        <taxon>Basidiomycota</taxon>
        <taxon>Agaricomycotina</taxon>
        <taxon>Agaricomycetes</taxon>
        <taxon>Agaricomycetidae</taxon>
        <taxon>Agaricales</taxon>
        <taxon>Marasmiineae</taxon>
        <taxon>Omphalotaceae</taxon>
        <taxon>Collybiopsis</taxon>
    </lineage>
</organism>
<dbReference type="SMART" id="SM00343">
    <property type="entry name" value="ZnF_C2HC"/>
    <property type="match status" value="1"/>
</dbReference>
<gene>
    <name evidence="3" type="ORF">D9757_008246</name>
</gene>
<dbReference type="Pfam" id="PF00098">
    <property type="entry name" value="zf-CCHC"/>
    <property type="match status" value="1"/>
</dbReference>
<feature type="region of interest" description="Disordered" evidence="1">
    <location>
        <begin position="353"/>
        <end position="378"/>
    </location>
</feature>
<dbReference type="EMBL" id="JAACJN010000065">
    <property type="protein sequence ID" value="KAF5380217.1"/>
    <property type="molecule type" value="Genomic_DNA"/>
</dbReference>
<sequence length="378" mass="42521">MLTFTTRLALRVLQRQSSSLEFLRYGSTTPPSASKPWLTPQTTDHIASLPPVPNRPLTRPTPWLTPEEMQQYLLPLHERIPWGFITLKQVKKNRASKAPKRPNEEKPEPSQPTPGNGLLYSVSYPFRRSETALEFIEEVKKIAKDERHDPNALNFYIKYVKAPAAQPDGVKTIHQVPHVHIEVQTHQAYIPDEVAELRPDRYVLRKPLGKDIIVPGLTLRDIRFVMIVDELFRDWFNSSHTATTSASISSPQTLTEKSSDPPPSTMTDAATSPRAPSESEDQGKEEWYTTFVNVPNPKLSVESVISAIFRHRFCPCCGHPHSLNECPDRLENLPTKGICEHCKKPGHWSVDCTEGAEDENASSTSGVSETEASSAERM</sequence>
<feature type="compositionally biased region" description="Polar residues" evidence="1">
    <location>
        <begin position="361"/>
        <end position="378"/>
    </location>
</feature>
<dbReference type="Gene3D" id="3.30.1360.20">
    <property type="entry name" value="Transcriptional coactivator/pterin dehydratase"/>
    <property type="match status" value="1"/>
</dbReference>
<dbReference type="GO" id="GO:0006729">
    <property type="term" value="P:tetrahydrobiopterin biosynthetic process"/>
    <property type="evidence" value="ECO:0007669"/>
    <property type="project" value="InterPro"/>
</dbReference>
<dbReference type="Proteomes" id="UP000518752">
    <property type="component" value="Unassembled WGS sequence"/>
</dbReference>
<evidence type="ECO:0000259" key="2">
    <source>
        <dbReference type="SMART" id="SM00343"/>
    </source>
</evidence>
<dbReference type="AlphaFoldDB" id="A0A8H5HBE1"/>